<evidence type="ECO:0000313" key="3">
    <source>
        <dbReference type="Proteomes" id="UP000294134"/>
    </source>
</evidence>
<dbReference type="Proteomes" id="UP000294134">
    <property type="component" value="Segment"/>
</dbReference>
<organism evidence="2 3">
    <name type="scientific">Pseudomonas phage Psa21</name>
    <dbReference type="NCBI Taxonomy" id="2530023"/>
    <lineage>
        <taxon>Viruses</taxon>
        <taxon>Duplodnaviria</taxon>
        <taxon>Heunggongvirae</taxon>
        <taxon>Uroviricota</taxon>
        <taxon>Caudoviricetes</taxon>
        <taxon>Chimalliviridae</taxon>
        <taxon>Tepukevirus</taxon>
        <taxon>Tepukevirus Psa21</taxon>
    </lineage>
</organism>
<feature type="transmembrane region" description="Helical" evidence="1">
    <location>
        <begin position="6"/>
        <end position="24"/>
    </location>
</feature>
<accession>A0A481W515</accession>
<keyword evidence="1" id="KW-1133">Transmembrane helix</keyword>
<keyword evidence="1" id="KW-0472">Membrane</keyword>
<reference evidence="2 3" key="1">
    <citation type="submission" date="2019-02" db="EMBL/GenBank/DDBJ databases">
        <authorList>
            <person name="Frampton R.A."/>
            <person name="Wojtus J.K."/>
            <person name="Fineran P.C."/>
            <person name="Hendrickson H.L."/>
        </authorList>
    </citation>
    <scope>NUCLEOTIDE SEQUENCE [LARGE SCALE GENOMIC DNA]</scope>
</reference>
<gene>
    <name evidence="2" type="ORF">PSA21_262</name>
</gene>
<keyword evidence="3" id="KW-1185">Reference proteome</keyword>
<evidence type="ECO:0000313" key="2">
    <source>
        <dbReference type="EMBL" id="QBJ02788.1"/>
    </source>
</evidence>
<dbReference type="EMBL" id="MK552327">
    <property type="protein sequence ID" value="QBJ02788.1"/>
    <property type="molecule type" value="Genomic_DNA"/>
</dbReference>
<name>A0A481W515_9CAUD</name>
<evidence type="ECO:0000256" key="1">
    <source>
        <dbReference type="SAM" id="Phobius"/>
    </source>
</evidence>
<proteinExistence type="predicted"/>
<sequence>MSFVKISLALVVGVIGGVAGGIAIKSIHDLEKDQVAKSHARYQEQEIINLLNARYRSMVEYSLAELTADWARATEDKERLWEHGISAVVYGKCFAELQDSHYSFHVKGVVSRELDKLFEEYKVCKLV</sequence>
<protein>
    <submittedName>
        <fullName evidence="2">Uncharacterized protein</fullName>
    </submittedName>
</protein>
<keyword evidence="1" id="KW-0812">Transmembrane</keyword>